<feature type="region of interest" description="Disordered" evidence="1">
    <location>
        <begin position="1"/>
        <end position="41"/>
    </location>
</feature>
<evidence type="ECO:0000256" key="1">
    <source>
        <dbReference type="SAM" id="MobiDB-lite"/>
    </source>
</evidence>
<name>A0A061S3R2_9CHLO</name>
<accession>A0A061S3R2</accession>
<feature type="non-terminal residue" evidence="2">
    <location>
        <position position="1"/>
    </location>
</feature>
<dbReference type="AlphaFoldDB" id="A0A061S3R2"/>
<dbReference type="SUPFAM" id="SSF103511">
    <property type="entry name" value="Chlorophyll a-b binding protein"/>
    <property type="match status" value="1"/>
</dbReference>
<reference evidence="2" key="1">
    <citation type="submission" date="2014-05" db="EMBL/GenBank/DDBJ databases">
        <title>The transcriptome of the halophilic microalga Tetraselmis sp. GSL018 isolated from the Great Salt Lake, Utah.</title>
        <authorList>
            <person name="Jinkerson R.E."/>
            <person name="D'Adamo S."/>
            <person name="Posewitz M.C."/>
        </authorList>
    </citation>
    <scope>NUCLEOTIDE SEQUENCE</scope>
    <source>
        <strain evidence="2">GSL018</strain>
    </source>
</reference>
<feature type="non-terminal residue" evidence="2">
    <location>
        <position position="76"/>
    </location>
</feature>
<protein>
    <submittedName>
        <fullName evidence="2">Uncharacterized protein</fullName>
    </submittedName>
</protein>
<dbReference type="EMBL" id="GBEZ01005500">
    <property type="protein sequence ID" value="JAC79812.1"/>
    <property type="molecule type" value="Transcribed_RNA"/>
</dbReference>
<proteinExistence type="predicted"/>
<gene>
    <name evidence="2" type="ORF">TSPGSL018_11779</name>
</gene>
<sequence length="76" mass="7900">RSSCKPGPARRLVSVQAVDDKSTAPEASTQEPVTNAEKKTYEKSSSGIGLFDAMSFSGPGPEVINGRLAMLGFVAA</sequence>
<evidence type="ECO:0000313" key="2">
    <source>
        <dbReference type="EMBL" id="JAC79812.1"/>
    </source>
</evidence>
<organism evidence="2">
    <name type="scientific">Tetraselmis sp. GSL018</name>
    <dbReference type="NCBI Taxonomy" id="582737"/>
    <lineage>
        <taxon>Eukaryota</taxon>
        <taxon>Viridiplantae</taxon>
        <taxon>Chlorophyta</taxon>
        <taxon>core chlorophytes</taxon>
        <taxon>Chlorodendrophyceae</taxon>
        <taxon>Chlorodendrales</taxon>
        <taxon>Chlorodendraceae</taxon>
        <taxon>Tetraselmis</taxon>
    </lineage>
</organism>